<dbReference type="InterPro" id="IPR008283">
    <property type="entry name" value="Peptidase_M17_N"/>
</dbReference>
<dbReference type="InterPro" id="IPR043472">
    <property type="entry name" value="Macro_dom-like"/>
</dbReference>
<comment type="catalytic activity">
    <reaction evidence="13">
        <text>S-benzyl-L-cysteinylglycine + H2O = S-benzyl-L-cysteine + glycine</text>
        <dbReference type="Rhea" id="RHEA:62568"/>
        <dbReference type="ChEBI" id="CHEBI:15377"/>
        <dbReference type="ChEBI" id="CHEBI:57305"/>
        <dbReference type="ChEBI" id="CHEBI:145802"/>
        <dbReference type="ChEBI" id="CHEBI:145803"/>
    </reaction>
    <physiologicalReaction direction="left-to-right" evidence="13">
        <dbReference type="Rhea" id="RHEA:62569"/>
    </physiologicalReaction>
</comment>
<dbReference type="PANTHER" id="PTHR11963">
    <property type="entry name" value="LEUCINE AMINOPEPTIDASE-RELATED"/>
    <property type="match status" value="1"/>
</dbReference>
<dbReference type="PRINTS" id="PR00481">
    <property type="entry name" value="LAMNOPPTDASE"/>
</dbReference>
<evidence type="ECO:0000313" key="17">
    <source>
        <dbReference type="EMBL" id="KAK6621296.1"/>
    </source>
</evidence>
<evidence type="ECO:0000256" key="12">
    <source>
        <dbReference type="ARBA" id="ARBA00045966"/>
    </source>
</evidence>
<dbReference type="EMBL" id="JAWJWE010000039">
    <property type="protein sequence ID" value="KAK6621296.1"/>
    <property type="molecule type" value="Genomic_DNA"/>
</dbReference>
<evidence type="ECO:0000256" key="9">
    <source>
        <dbReference type="ARBA" id="ARBA00030930"/>
    </source>
</evidence>
<dbReference type="AlphaFoldDB" id="A0AAN8NU12"/>
<dbReference type="GO" id="GO:0030145">
    <property type="term" value="F:manganese ion binding"/>
    <property type="evidence" value="ECO:0007669"/>
    <property type="project" value="InterPro"/>
</dbReference>
<gene>
    <name evidence="17" type="ORF">RUM43_011602</name>
</gene>
<evidence type="ECO:0000256" key="7">
    <source>
        <dbReference type="ARBA" id="ARBA00023625"/>
    </source>
</evidence>
<evidence type="ECO:0000259" key="15">
    <source>
        <dbReference type="Pfam" id="PF00883"/>
    </source>
</evidence>
<dbReference type="PANTHER" id="PTHR11963:SF25">
    <property type="entry name" value="CYTOSOL AMINOPEPTIDASE"/>
    <property type="match status" value="1"/>
</dbReference>
<dbReference type="Pfam" id="PF02789">
    <property type="entry name" value="Peptidase_M17_N"/>
    <property type="match status" value="1"/>
</dbReference>
<dbReference type="InterPro" id="IPR000819">
    <property type="entry name" value="Peptidase_M17_C"/>
</dbReference>
<dbReference type="CDD" id="cd00433">
    <property type="entry name" value="Peptidase_M17"/>
    <property type="match status" value="1"/>
</dbReference>
<keyword evidence="4" id="KW-0645">Protease</keyword>
<keyword evidence="5" id="KW-0378">Hydrolase</keyword>
<dbReference type="SUPFAM" id="SSF52949">
    <property type="entry name" value="Macro domain-like"/>
    <property type="match status" value="1"/>
</dbReference>
<dbReference type="Gene3D" id="3.40.630.10">
    <property type="entry name" value="Zn peptidases"/>
    <property type="match status" value="1"/>
</dbReference>
<comment type="catalytic activity">
    <reaction evidence="6">
        <text>an S-substituted L-cysteinylglycine + H2O = an S-substituted L-cysteine + glycine</text>
        <dbReference type="Rhea" id="RHEA:60444"/>
        <dbReference type="ChEBI" id="CHEBI:15377"/>
        <dbReference type="ChEBI" id="CHEBI:57305"/>
        <dbReference type="ChEBI" id="CHEBI:58717"/>
        <dbReference type="ChEBI" id="CHEBI:143103"/>
        <dbReference type="EC" id="3.4.13.23"/>
    </reaction>
    <physiologicalReaction direction="left-to-right" evidence="6">
        <dbReference type="Rhea" id="RHEA:60445"/>
    </physiologicalReaction>
</comment>
<dbReference type="GO" id="GO:0070006">
    <property type="term" value="F:metalloaminopeptidase activity"/>
    <property type="evidence" value="ECO:0007669"/>
    <property type="project" value="InterPro"/>
</dbReference>
<organism evidence="17 18">
    <name type="scientific">Polyplax serrata</name>
    <name type="common">Common mouse louse</name>
    <dbReference type="NCBI Taxonomy" id="468196"/>
    <lineage>
        <taxon>Eukaryota</taxon>
        <taxon>Metazoa</taxon>
        <taxon>Ecdysozoa</taxon>
        <taxon>Arthropoda</taxon>
        <taxon>Hexapoda</taxon>
        <taxon>Insecta</taxon>
        <taxon>Pterygota</taxon>
        <taxon>Neoptera</taxon>
        <taxon>Paraneoptera</taxon>
        <taxon>Psocodea</taxon>
        <taxon>Troctomorpha</taxon>
        <taxon>Phthiraptera</taxon>
        <taxon>Anoplura</taxon>
        <taxon>Polyplacidae</taxon>
        <taxon>Polyplax</taxon>
    </lineage>
</organism>
<dbReference type="Proteomes" id="UP001372834">
    <property type="component" value="Unassembled WGS sequence"/>
</dbReference>
<evidence type="ECO:0000256" key="3">
    <source>
        <dbReference type="ARBA" id="ARBA00022438"/>
    </source>
</evidence>
<name>A0AAN8NU12_POLSC</name>
<evidence type="ECO:0000256" key="4">
    <source>
        <dbReference type="ARBA" id="ARBA00022670"/>
    </source>
</evidence>
<comment type="function">
    <text evidence="12">Cytosolic metallopeptidase that catalyzes the removal of unsubstituted N-terminal hydrophobic amino acids from various peptides. The presence of Zn(2+) ions is essential for the peptidase activity, and the association with other cofactors can modulate the substrate spectificity of the enzyme. For instance, in the presence of Mn(2+), it displays a specific Cys-Gly hydrolyzing activity of Cys-Gly-S-conjugates. Involved in the metabolism of glutathione and in the degradation of glutathione S-conjugates, which may play a role in the control of the cell redox status.</text>
</comment>
<dbReference type="GO" id="GO:0006508">
    <property type="term" value="P:proteolysis"/>
    <property type="evidence" value="ECO:0007669"/>
    <property type="project" value="UniProtKB-KW"/>
</dbReference>
<evidence type="ECO:0000259" key="16">
    <source>
        <dbReference type="Pfam" id="PF02789"/>
    </source>
</evidence>
<comment type="caution">
    <text evidence="17">The sequence shown here is derived from an EMBL/GenBank/DDBJ whole genome shotgun (WGS) entry which is preliminary data.</text>
</comment>
<accession>A0AAN8NU12</accession>
<dbReference type="EC" id="3.4.13.23" evidence="7"/>
<comment type="catalytic activity">
    <reaction evidence="14">
        <text>L-cysteinylglycine + H2O = L-cysteine + glycine</text>
        <dbReference type="Rhea" id="RHEA:28783"/>
        <dbReference type="ChEBI" id="CHEBI:15377"/>
        <dbReference type="ChEBI" id="CHEBI:35235"/>
        <dbReference type="ChEBI" id="CHEBI:57305"/>
        <dbReference type="ChEBI" id="CHEBI:61694"/>
    </reaction>
    <physiologicalReaction direction="left-to-right" evidence="14">
        <dbReference type="Rhea" id="RHEA:28784"/>
    </physiologicalReaction>
</comment>
<evidence type="ECO:0000313" key="18">
    <source>
        <dbReference type="Proteomes" id="UP001372834"/>
    </source>
</evidence>
<proteinExistence type="inferred from homology"/>
<evidence type="ECO:0000256" key="5">
    <source>
        <dbReference type="ARBA" id="ARBA00022801"/>
    </source>
</evidence>
<comment type="similarity">
    <text evidence="1">Belongs to the peptidase M17 family.</text>
</comment>
<dbReference type="Pfam" id="PF00883">
    <property type="entry name" value="Peptidase_M17"/>
    <property type="match status" value="1"/>
</dbReference>
<keyword evidence="3" id="KW-0031">Aminopeptidase</keyword>
<evidence type="ECO:0000256" key="8">
    <source>
        <dbReference type="ARBA" id="ARBA00029605"/>
    </source>
</evidence>
<sequence>MSGDAGDDSSCMSRVGFGLLLGIYSMNDGKHLTSVLTPTAEKYDKRTCGRLLQLLQLAGPCPKLGEVRIFYDLEPEFSAVAVVGLGLQCEGYCDTEQLDKGKENIRVAAASAARALAELEINRLYCESFGHAESCAEGAALAVWIYQEYKNRKNRKNPVYLELFDDPDTTGWQIGLHKAAAQNLAKGLTEAPPNEMTPILFAQRAVEILCKAGVNVQVKVRNWAELQGMGGFLAVSKGSCQEPIFLEISYQGCGCCMEQPIVLVGKGCTFDSGGLCLRNVEDLHHARGDMAGAACIVAAIKAIASLQLPLNIRGLIPLCEHMPGCSAMKPGDIVETYNKKFVMIQNTQHEGRLMLADALAYANAFCPCFTLDVASLCRESKDCMSTSASLIYTNSDRLWNTIQLASVHTGDRVWRMPLFCHYWKKVAISSSVDMKNVGRIHPGGEPCRGAAFLREFAPPGDWMHMDNYNVILSDGLTDTPYIRAGMTGRPTRTLIEFLSQLICKHDS</sequence>
<evidence type="ECO:0000256" key="6">
    <source>
        <dbReference type="ARBA" id="ARBA00023511"/>
    </source>
</evidence>
<dbReference type="InterPro" id="IPR011356">
    <property type="entry name" value="Leucine_aapep/pepB"/>
</dbReference>
<protein>
    <recommendedName>
        <fullName evidence="2">Cytosol aminopeptidase</fullName>
        <ecNumber evidence="7">3.4.13.23</ecNumber>
    </recommendedName>
    <alternativeName>
        <fullName evidence="10">Cysteinylglycine-S-conjugate dipeptidase</fullName>
    </alternativeName>
    <alternativeName>
        <fullName evidence="11">Leucine aminopeptidase 3</fullName>
    </alternativeName>
    <alternativeName>
        <fullName evidence="9">Proline aminopeptidase</fullName>
    </alternativeName>
    <alternativeName>
        <fullName evidence="8">Prolyl aminopeptidase</fullName>
    </alternativeName>
</protein>
<feature type="domain" description="Cytosol aminopeptidase" evidence="15">
    <location>
        <begin position="183"/>
        <end position="495"/>
    </location>
</feature>
<evidence type="ECO:0000256" key="11">
    <source>
        <dbReference type="ARBA" id="ARBA00031564"/>
    </source>
</evidence>
<dbReference type="Gene3D" id="3.40.220.10">
    <property type="entry name" value="Leucine Aminopeptidase, subunit E, domain 1"/>
    <property type="match status" value="1"/>
</dbReference>
<evidence type="ECO:0000256" key="1">
    <source>
        <dbReference type="ARBA" id="ARBA00009528"/>
    </source>
</evidence>
<evidence type="ECO:0000256" key="13">
    <source>
        <dbReference type="ARBA" id="ARBA00047881"/>
    </source>
</evidence>
<dbReference type="GO" id="GO:0005737">
    <property type="term" value="C:cytoplasm"/>
    <property type="evidence" value="ECO:0007669"/>
    <property type="project" value="InterPro"/>
</dbReference>
<reference evidence="17 18" key="1">
    <citation type="submission" date="2023-10" db="EMBL/GenBank/DDBJ databases">
        <title>Genomes of two closely related lineages of the louse Polyplax serrata with different host specificities.</title>
        <authorList>
            <person name="Martinu J."/>
            <person name="Tarabai H."/>
            <person name="Stefka J."/>
            <person name="Hypsa V."/>
        </authorList>
    </citation>
    <scope>NUCLEOTIDE SEQUENCE [LARGE SCALE GENOMIC DNA]</scope>
    <source>
        <strain evidence="17">HR10_N</strain>
    </source>
</reference>
<evidence type="ECO:0000256" key="10">
    <source>
        <dbReference type="ARBA" id="ARBA00030997"/>
    </source>
</evidence>
<evidence type="ECO:0000256" key="2">
    <source>
        <dbReference type="ARBA" id="ARBA00014190"/>
    </source>
</evidence>
<evidence type="ECO:0000256" key="14">
    <source>
        <dbReference type="ARBA" id="ARBA00049107"/>
    </source>
</evidence>
<dbReference type="SUPFAM" id="SSF53187">
    <property type="entry name" value="Zn-dependent exopeptidases"/>
    <property type="match status" value="1"/>
</dbReference>
<feature type="domain" description="Peptidase M17 leucyl aminopeptidase N-terminal" evidence="16">
    <location>
        <begin position="35"/>
        <end position="153"/>
    </location>
</feature>